<proteinExistence type="predicted"/>
<keyword evidence="2" id="KW-1185">Reference proteome</keyword>
<comment type="caution">
    <text evidence="1">The sequence shown here is derived from an EMBL/GenBank/DDBJ whole genome shotgun (WGS) entry which is preliminary data.</text>
</comment>
<dbReference type="EMBL" id="BMAW01123742">
    <property type="protein sequence ID" value="GFU04656.1"/>
    <property type="molecule type" value="Genomic_DNA"/>
</dbReference>
<gene>
    <name evidence="1" type="ORF">NPIL_365981</name>
</gene>
<dbReference type="Proteomes" id="UP000887013">
    <property type="component" value="Unassembled WGS sequence"/>
</dbReference>
<protein>
    <submittedName>
        <fullName evidence="1">Uncharacterized protein</fullName>
    </submittedName>
</protein>
<name>A0A8X6QAN4_NEPPI</name>
<sequence length="122" mass="13877">MGYKLTFFFSPPTTSPCRKGRRCHKVNDIVIFYCDRGHSSKTEHERETLPPSSSNDYLRSAGNTRRRFLWNASTLPSAPARPAPPPYSFFSPDGFKGGLVLVSSHRWRCLTDDRSFRGSSPY</sequence>
<reference evidence="1" key="1">
    <citation type="submission" date="2020-08" db="EMBL/GenBank/DDBJ databases">
        <title>Multicomponent nature underlies the extraordinary mechanical properties of spider dragline silk.</title>
        <authorList>
            <person name="Kono N."/>
            <person name="Nakamura H."/>
            <person name="Mori M."/>
            <person name="Yoshida Y."/>
            <person name="Ohtoshi R."/>
            <person name="Malay A.D."/>
            <person name="Moran D.A.P."/>
            <person name="Tomita M."/>
            <person name="Numata K."/>
            <person name="Arakawa K."/>
        </authorList>
    </citation>
    <scope>NUCLEOTIDE SEQUENCE</scope>
</reference>
<evidence type="ECO:0000313" key="2">
    <source>
        <dbReference type="Proteomes" id="UP000887013"/>
    </source>
</evidence>
<accession>A0A8X6QAN4</accession>
<evidence type="ECO:0000313" key="1">
    <source>
        <dbReference type="EMBL" id="GFU04656.1"/>
    </source>
</evidence>
<dbReference type="AlphaFoldDB" id="A0A8X6QAN4"/>
<organism evidence="1 2">
    <name type="scientific">Nephila pilipes</name>
    <name type="common">Giant wood spider</name>
    <name type="synonym">Nephila maculata</name>
    <dbReference type="NCBI Taxonomy" id="299642"/>
    <lineage>
        <taxon>Eukaryota</taxon>
        <taxon>Metazoa</taxon>
        <taxon>Ecdysozoa</taxon>
        <taxon>Arthropoda</taxon>
        <taxon>Chelicerata</taxon>
        <taxon>Arachnida</taxon>
        <taxon>Araneae</taxon>
        <taxon>Araneomorphae</taxon>
        <taxon>Entelegynae</taxon>
        <taxon>Araneoidea</taxon>
        <taxon>Nephilidae</taxon>
        <taxon>Nephila</taxon>
    </lineage>
</organism>